<dbReference type="GO" id="GO:0004806">
    <property type="term" value="F:triacylglycerol lipase activity"/>
    <property type="evidence" value="ECO:0007669"/>
    <property type="project" value="TreeGrafter"/>
</dbReference>
<dbReference type="PANTHER" id="PTHR12406">
    <property type="entry name" value="CALCIUM-INDEPENDENT PHOSPHOLIPASE A2 IPLA2 -RELATED"/>
    <property type="match status" value="1"/>
</dbReference>
<comment type="caution">
    <text evidence="5">The sequence shown here is derived from an EMBL/GenBank/DDBJ whole genome shotgun (WGS) entry which is preliminary data.</text>
</comment>
<evidence type="ECO:0000313" key="5">
    <source>
        <dbReference type="EMBL" id="KAF6039984.1"/>
    </source>
</evidence>
<feature type="compositionally biased region" description="Basic and acidic residues" evidence="3">
    <location>
        <begin position="246"/>
        <end position="267"/>
    </location>
</feature>
<dbReference type="GO" id="GO:0005811">
    <property type="term" value="C:lipid droplet"/>
    <property type="evidence" value="ECO:0007669"/>
    <property type="project" value="TreeGrafter"/>
</dbReference>
<comment type="caution">
    <text evidence="2">Lacks conserved residue(s) required for the propagation of feature annotation.</text>
</comment>
<dbReference type="GO" id="GO:0055088">
    <property type="term" value="P:lipid homeostasis"/>
    <property type="evidence" value="ECO:0007669"/>
    <property type="project" value="TreeGrafter"/>
</dbReference>
<gene>
    <name evidence="5" type="ORF">EB796_001671</name>
</gene>
<accession>A0A7J7KP78</accession>
<keyword evidence="6" id="KW-1185">Reference proteome</keyword>
<dbReference type="InterPro" id="IPR002641">
    <property type="entry name" value="PNPLA_dom"/>
</dbReference>
<dbReference type="PROSITE" id="PS51635">
    <property type="entry name" value="PNPLA"/>
    <property type="match status" value="1"/>
</dbReference>
<sequence>MAVCPEKVLQCKKLTYDLAESTRKLKMGALNPQFNLSQKVEQMVDMVLPSDAHLAANGRVYISVTRKKCGKNFVISSFNSREDLIQCLVSSCHIPLYSGKNLPVFRGEKYYDGGFTNNLIDFDEGDTTLSITPFSGGLSYVCPNDPIRRWNITLNNQLFCVNYRNLSRAVNALFPPSSKTLNKYYEQGFIDALIYLAKSAAENPDVAMPVLDSRLRHKLTFSRIGSIPSDNSPDADCKQEMPSSKLENESKMQDILEIKDDNNNSNK</sequence>
<dbReference type="Proteomes" id="UP000593567">
    <property type="component" value="Unassembled WGS sequence"/>
</dbReference>
<keyword evidence="1" id="KW-0443">Lipid metabolism</keyword>
<dbReference type="GO" id="GO:0016020">
    <property type="term" value="C:membrane"/>
    <property type="evidence" value="ECO:0007669"/>
    <property type="project" value="TreeGrafter"/>
</dbReference>
<dbReference type="GO" id="GO:0019433">
    <property type="term" value="P:triglyceride catabolic process"/>
    <property type="evidence" value="ECO:0007669"/>
    <property type="project" value="TreeGrafter"/>
</dbReference>
<evidence type="ECO:0000313" key="6">
    <source>
        <dbReference type="Proteomes" id="UP000593567"/>
    </source>
</evidence>
<feature type="domain" description="PNPLA" evidence="4">
    <location>
        <begin position="1"/>
        <end position="125"/>
    </location>
</feature>
<evidence type="ECO:0000256" key="1">
    <source>
        <dbReference type="ARBA" id="ARBA00023098"/>
    </source>
</evidence>
<evidence type="ECO:0000256" key="2">
    <source>
        <dbReference type="PROSITE-ProRule" id="PRU01161"/>
    </source>
</evidence>
<feature type="region of interest" description="Disordered" evidence="3">
    <location>
        <begin position="226"/>
        <end position="267"/>
    </location>
</feature>
<dbReference type="InterPro" id="IPR016035">
    <property type="entry name" value="Acyl_Trfase/lysoPLipase"/>
</dbReference>
<dbReference type="EMBL" id="VXIV02000188">
    <property type="protein sequence ID" value="KAF6039984.1"/>
    <property type="molecule type" value="Genomic_DNA"/>
</dbReference>
<organism evidence="5 6">
    <name type="scientific">Bugula neritina</name>
    <name type="common">Brown bryozoan</name>
    <name type="synonym">Sertularia neritina</name>
    <dbReference type="NCBI Taxonomy" id="10212"/>
    <lineage>
        <taxon>Eukaryota</taxon>
        <taxon>Metazoa</taxon>
        <taxon>Spiralia</taxon>
        <taxon>Lophotrochozoa</taxon>
        <taxon>Bryozoa</taxon>
        <taxon>Gymnolaemata</taxon>
        <taxon>Cheilostomatida</taxon>
        <taxon>Flustrina</taxon>
        <taxon>Buguloidea</taxon>
        <taxon>Bugulidae</taxon>
        <taxon>Bugula</taxon>
    </lineage>
</organism>
<feature type="short sequence motif" description="DGA/G" evidence="2">
    <location>
        <begin position="112"/>
        <end position="114"/>
    </location>
</feature>
<reference evidence="5" key="1">
    <citation type="submission" date="2020-06" db="EMBL/GenBank/DDBJ databases">
        <title>Draft genome of Bugula neritina, a colonial animal packing powerful symbionts and potential medicines.</title>
        <authorList>
            <person name="Rayko M."/>
        </authorList>
    </citation>
    <scope>NUCLEOTIDE SEQUENCE [LARGE SCALE GENOMIC DNA]</scope>
    <source>
        <strain evidence="5">Kwan_BN1</strain>
    </source>
</reference>
<protein>
    <submittedName>
        <fullName evidence="5">PNPLA4</fullName>
    </submittedName>
</protein>
<dbReference type="InterPro" id="IPR033562">
    <property type="entry name" value="PLPL"/>
</dbReference>
<evidence type="ECO:0000256" key="3">
    <source>
        <dbReference type="SAM" id="MobiDB-lite"/>
    </source>
</evidence>
<dbReference type="SUPFAM" id="SSF52151">
    <property type="entry name" value="FabD/lysophospholipase-like"/>
    <property type="match status" value="1"/>
</dbReference>
<dbReference type="GO" id="GO:0005737">
    <property type="term" value="C:cytoplasm"/>
    <property type="evidence" value="ECO:0007669"/>
    <property type="project" value="TreeGrafter"/>
</dbReference>
<dbReference type="PANTHER" id="PTHR12406:SF38">
    <property type="entry name" value="PNPLA DOMAIN-CONTAINING PROTEIN"/>
    <property type="match status" value="1"/>
</dbReference>
<dbReference type="OrthoDB" id="197155at2759"/>
<proteinExistence type="predicted"/>
<dbReference type="AlphaFoldDB" id="A0A7J7KP78"/>
<evidence type="ECO:0000259" key="4">
    <source>
        <dbReference type="PROSITE" id="PS51635"/>
    </source>
</evidence>
<name>A0A7J7KP78_BUGNE</name>